<sequence length="521" mass="59692">MQPIESSIEKLDHPPTFRGAEYVRMSTEHQQYSTENQSDKIREYAERRNIQIVRTYADAGKSGLRIDGRQALQQLIRDVESGAADFQIILVYDVSRWGRFQDADESAYYEYICRRAGIQVAYCAEQFENDGSPVSTIVKGVKRAMAGEYSRELSTKVFAGQCRLIELGYRQGGSAGFGLRRVLIDQSGAIKSELARGEHKSLQTDRVILMPGPDVEVQTVNHIYQWFIDEGLSESEIAARLNKCSIRTNLNRDWTRATVHEILSNEKYIGNNVYNRISFKLKKHRIANQPDMWIKKEGAFAAIVSAEIFYTAQGIMRARAHRYSNEELIGKLRNLFQNRGFLSGMIIDETEGMPSASAYIHRFGSLIRAYEAVGFTPDRDYRYLEVNQFLRRLHPEIVGQTERKITDLGGSVTRDPTTDLLTVNREFNVSLVLSRCQSLESGRRRWKVRFDTTLAPDITIAIRLDESNQAPLDYFLLPRLDFGLPGINLSDHNSIEFESYRFDSLDYFHGMAERTRIRRAA</sequence>
<dbReference type="AlphaFoldDB" id="A0A2X0SBK7"/>
<dbReference type="Gene3D" id="3.90.1750.20">
    <property type="entry name" value="Putative Large Serine Recombinase, Chain B, Domain 2"/>
    <property type="match status" value="1"/>
</dbReference>
<dbReference type="InterPro" id="IPR038109">
    <property type="entry name" value="DNA_bind_recomb_sf"/>
</dbReference>
<protein>
    <submittedName>
        <fullName evidence="2">Serine recombinase</fullName>
    </submittedName>
</protein>
<dbReference type="PROSITE" id="PS51736">
    <property type="entry name" value="RECOMBINASES_3"/>
    <property type="match status" value="1"/>
</dbReference>
<dbReference type="SMART" id="SM00857">
    <property type="entry name" value="Resolvase"/>
    <property type="match status" value="1"/>
</dbReference>
<dbReference type="Pfam" id="PF07508">
    <property type="entry name" value="Recombinase"/>
    <property type="match status" value="1"/>
</dbReference>
<dbReference type="Gene3D" id="3.40.50.1390">
    <property type="entry name" value="Resolvase, N-terminal catalytic domain"/>
    <property type="match status" value="1"/>
</dbReference>
<dbReference type="SUPFAM" id="SSF53041">
    <property type="entry name" value="Resolvase-like"/>
    <property type="match status" value="1"/>
</dbReference>
<evidence type="ECO:0000259" key="1">
    <source>
        <dbReference type="PROSITE" id="PS51736"/>
    </source>
</evidence>
<dbReference type="FunFam" id="3.40.50.1390:FF:000008">
    <property type="entry name" value="DNA recombinase"/>
    <property type="match status" value="1"/>
</dbReference>
<gene>
    <name evidence="2" type="ORF">NITFAB_0390</name>
</gene>
<dbReference type="PANTHER" id="PTHR30461">
    <property type="entry name" value="DNA-INVERTASE FROM LAMBDOID PROPHAGE"/>
    <property type="match status" value="1"/>
</dbReference>
<feature type="domain" description="Resolvase/invertase-type recombinase catalytic" evidence="1">
    <location>
        <begin position="18"/>
        <end position="168"/>
    </location>
</feature>
<dbReference type="InterPro" id="IPR036162">
    <property type="entry name" value="Resolvase-like_N_sf"/>
</dbReference>
<dbReference type="GO" id="GO:0003677">
    <property type="term" value="F:DNA binding"/>
    <property type="evidence" value="ECO:0007669"/>
    <property type="project" value="InterPro"/>
</dbReference>
<name>A0A2X0SBK7_9PROT</name>
<dbReference type="InterPro" id="IPR011109">
    <property type="entry name" value="DNA_bind_recombinase_dom"/>
</dbReference>
<proteinExistence type="predicted"/>
<dbReference type="EMBL" id="LS423452">
    <property type="protein sequence ID" value="SPS04801.1"/>
    <property type="molecule type" value="Genomic_DNA"/>
</dbReference>
<dbReference type="GO" id="GO:0000150">
    <property type="term" value="F:DNA strand exchange activity"/>
    <property type="evidence" value="ECO:0007669"/>
    <property type="project" value="InterPro"/>
</dbReference>
<dbReference type="InterPro" id="IPR050639">
    <property type="entry name" value="SSR_resolvase"/>
</dbReference>
<organism evidence="2">
    <name type="scientific">Candidatus Nitrotoga fabula</name>
    <dbReference type="NCBI Taxonomy" id="2182327"/>
    <lineage>
        <taxon>Bacteria</taxon>
        <taxon>Pseudomonadati</taxon>
        <taxon>Pseudomonadota</taxon>
        <taxon>Betaproteobacteria</taxon>
        <taxon>Nitrosomonadales</taxon>
        <taxon>Gallionellaceae</taxon>
        <taxon>Candidatus Nitrotoga</taxon>
    </lineage>
</organism>
<accession>A0A2X0SBK7</accession>
<dbReference type="Pfam" id="PF00239">
    <property type="entry name" value="Resolvase"/>
    <property type="match status" value="1"/>
</dbReference>
<dbReference type="PANTHER" id="PTHR30461:SF23">
    <property type="entry name" value="DNA RECOMBINASE-RELATED"/>
    <property type="match status" value="1"/>
</dbReference>
<dbReference type="CDD" id="cd00338">
    <property type="entry name" value="Ser_Recombinase"/>
    <property type="match status" value="1"/>
</dbReference>
<evidence type="ECO:0000313" key="2">
    <source>
        <dbReference type="EMBL" id="SPS04801.1"/>
    </source>
</evidence>
<dbReference type="InterPro" id="IPR006119">
    <property type="entry name" value="Resolv_N"/>
</dbReference>
<reference evidence="2" key="1">
    <citation type="submission" date="2018-05" db="EMBL/GenBank/DDBJ databases">
        <authorList>
            <person name="Lanie J.A."/>
            <person name="Ng W.-L."/>
            <person name="Kazmierczak K.M."/>
            <person name="Andrzejewski T.M."/>
            <person name="Davidsen T.M."/>
            <person name="Wayne K.J."/>
            <person name="Tettelin H."/>
            <person name="Glass J.I."/>
            <person name="Rusch D."/>
            <person name="Podicherti R."/>
            <person name="Tsui H.-C.T."/>
            <person name="Winkler M.E."/>
        </authorList>
    </citation>
    <scope>NUCLEOTIDE SEQUENCE</scope>
    <source>
        <strain evidence="2">KNB</strain>
    </source>
</reference>